<dbReference type="InterPro" id="IPR045531">
    <property type="entry name" value="DUF6468"/>
</dbReference>
<evidence type="ECO:0000313" key="4">
    <source>
        <dbReference type="EMBL" id="VAV89629.1"/>
    </source>
</evidence>
<evidence type="ECO:0000256" key="1">
    <source>
        <dbReference type="SAM" id="MobiDB-lite"/>
    </source>
</evidence>
<evidence type="ECO:0000259" key="3">
    <source>
        <dbReference type="Pfam" id="PF20072"/>
    </source>
</evidence>
<dbReference type="AlphaFoldDB" id="A0A3B0RCC4"/>
<feature type="region of interest" description="Disordered" evidence="1">
    <location>
        <begin position="80"/>
        <end position="122"/>
    </location>
</feature>
<keyword evidence="2" id="KW-1133">Transmembrane helix</keyword>
<keyword evidence="2" id="KW-0812">Transmembrane</keyword>
<gene>
    <name evidence="4" type="ORF">MNBD_ALPHA06-834</name>
</gene>
<accession>A0A3B0RCC4</accession>
<evidence type="ECO:0000256" key="2">
    <source>
        <dbReference type="SAM" id="Phobius"/>
    </source>
</evidence>
<dbReference type="Pfam" id="PF20072">
    <property type="entry name" value="DUF6468"/>
    <property type="match status" value="1"/>
</dbReference>
<sequence>MTLSLAFEILVSLLLIITIGYCFMLDRRLKALRNGQDGVRSSILELVQATGQAEQSVQALRETGDKISLELEAQIMEAKRLSKSLQPTGNKPDRISSIRPKTTPEPASPHSSGLMDRLKRAG</sequence>
<feature type="domain" description="DUF6468" evidence="3">
    <location>
        <begin position="32"/>
        <end position="86"/>
    </location>
</feature>
<proteinExistence type="predicted"/>
<reference evidence="4" key="1">
    <citation type="submission" date="2018-06" db="EMBL/GenBank/DDBJ databases">
        <authorList>
            <person name="Zhirakovskaya E."/>
        </authorList>
    </citation>
    <scope>NUCLEOTIDE SEQUENCE</scope>
</reference>
<name>A0A3B0RCC4_9ZZZZ</name>
<keyword evidence="2" id="KW-0472">Membrane</keyword>
<protein>
    <recommendedName>
        <fullName evidence="3">DUF6468 domain-containing protein</fullName>
    </recommendedName>
</protein>
<organism evidence="4">
    <name type="scientific">hydrothermal vent metagenome</name>
    <dbReference type="NCBI Taxonomy" id="652676"/>
    <lineage>
        <taxon>unclassified sequences</taxon>
        <taxon>metagenomes</taxon>
        <taxon>ecological metagenomes</taxon>
    </lineage>
</organism>
<dbReference type="EMBL" id="UOEE01000091">
    <property type="protein sequence ID" value="VAV89629.1"/>
    <property type="molecule type" value="Genomic_DNA"/>
</dbReference>
<feature type="transmembrane region" description="Helical" evidence="2">
    <location>
        <begin position="6"/>
        <end position="24"/>
    </location>
</feature>